<comment type="similarity">
    <text evidence="1">Belongs to the peptidase C1 family.</text>
</comment>
<evidence type="ECO:0000256" key="1">
    <source>
        <dbReference type="ARBA" id="ARBA00008455"/>
    </source>
</evidence>
<evidence type="ECO:0000313" key="10">
    <source>
        <dbReference type="WBParaSite" id="nRc.2.0.1.t22978-RA"/>
    </source>
</evidence>
<feature type="domain" description="Cathepsin propeptide inhibitor" evidence="8">
    <location>
        <begin position="41"/>
        <end position="98"/>
    </location>
</feature>
<dbReference type="InterPro" id="IPR013201">
    <property type="entry name" value="Prot_inhib_I29"/>
</dbReference>
<dbReference type="GO" id="GO:0006508">
    <property type="term" value="P:proteolysis"/>
    <property type="evidence" value="ECO:0007669"/>
    <property type="project" value="UniProtKB-KW"/>
</dbReference>
<accession>A0A915J921</accession>
<keyword evidence="2" id="KW-0645">Protease</keyword>
<dbReference type="SMART" id="SM00848">
    <property type="entry name" value="Inhibitor_I29"/>
    <property type="match status" value="1"/>
</dbReference>
<dbReference type="WBParaSite" id="nRc.2.0.1.t22978-RA">
    <property type="protein sequence ID" value="nRc.2.0.1.t22978-RA"/>
    <property type="gene ID" value="nRc.2.0.1.g22978"/>
</dbReference>
<dbReference type="InterPro" id="IPR000169">
    <property type="entry name" value="Pept_cys_AS"/>
</dbReference>
<dbReference type="OMA" id="YGEKCHL"/>
<keyword evidence="5" id="KW-0865">Zymogen</keyword>
<dbReference type="Pfam" id="PF00112">
    <property type="entry name" value="Peptidase_C1"/>
    <property type="match status" value="1"/>
</dbReference>
<dbReference type="GO" id="GO:0008234">
    <property type="term" value="F:cysteine-type peptidase activity"/>
    <property type="evidence" value="ECO:0007669"/>
    <property type="project" value="UniProtKB-KW"/>
</dbReference>
<dbReference type="PANTHER" id="PTHR12411">
    <property type="entry name" value="CYSTEINE PROTEASE FAMILY C1-RELATED"/>
    <property type="match status" value="1"/>
</dbReference>
<proteinExistence type="inferred from homology"/>
<organism evidence="9 10">
    <name type="scientific">Romanomermis culicivorax</name>
    <name type="common">Nematode worm</name>
    <dbReference type="NCBI Taxonomy" id="13658"/>
    <lineage>
        <taxon>Eukaryota</taxon>
        <taxon>Metazoa</taxon>
        <taxon>Ecdysozoa</taxon>
        <taxon>Nematoda</taxon>
        <taxon>Enoplea</taxon>
        <taxon>Dorylaimia</taxon>
        <taxon>Mermithida</taxon>
        <taxon>Mermithoidea</taxon>
        <taxon>Mermithidae</taxon>
        <taxon>Romanomermis</taxon>
    </lineage>
</organism>
<keyword evidence="9" id="KW-1185">Reference proteome</keyword>
<sequence length="230" mass="26245">ITKDAHGPDLFLLDKNRRLFKENSSKYNYNRVLFDDDESSFEKFKVEFGKSYANSTEASRRLKIFRSNLKILQALRTNESGTAKYGITWFADLSVEEFVSTYTGLMKSSRPRNRISSIVIDNLPLKRDWRESGAVTEVKNQGMCGSCWAFSTTGNIEGVWKIRRGNLVSLSEQQLVDCDKVDLGCRGGEMLNAYKEIERMGGLETEKKYPYKGKARSCTFNSSEASFKVR</sequence>
<dbReference type="InterPro" id="IPR013128">
    <property type="entry name" value="Peptidase_C1A"/>
</dbReference>
<evidence type="ECO:0000256" key="3">
    <source>
        <dbReference type="ARBA" id="ARBA00022801"/>
    </source>
</evidence>
<keyword evidence="6" id="KW-1015">Disulfide bond</keyword>
<dbReference type="Pfam" id="PF08246">
    <property type="entry name" value="Inhibitor_I29"/>
    <property type="match status" value="1"/>
</dbReference>
<keyword evidence="4" id="KW-0788">Thiol protease</keyword>
<evidence type="ECO:0000313" key="9">
    <source>
        <dbReference type="Proteomes" id="UP000887565"/>
    </source>
</evidence>
<dbReference type="Gene3D" id="3.90.70.10">
    <property type="entry name" value="Cysteine proteinases"/>
    <property type="match status" value="1"/>
</dbReference>
<dbReference type="SUPFAM" id="SSF54001">
    <property type="entry name" value="Cysteine proteinases"/>
    <property type="match status" value="1"/>
</dbReference>
<dbReference type="CDD" id="cd02248">
    <property type="entry name" value="Peptidase_C1A"/>
    <property type="match status" value="1"/>
</dbReference>
<feature type="domain" description="Peptidase C1A papain C-terminal" evidence="7">
    <location>
        <begin position="123"/>
        <end position="230"/>
    </location>
</feature>
<evidence type="ECO:0000259" key="8">
    <source>
        <dbReference type="SMART" id="SM00848"/>
    </source>
</evidence>
<evidence type="ECO:0000259" key="7">
    <source>
        <dbReference type="SMART" id="SM00645"/>
    </source>
</evidence>
<evidence type="ECO:0000256" key="2">
    <source>
        <dbReference type="ARBA" id="ARBA00022670"/>
    </source>
</evidence>
<evidence type="ECO:0000256" key="5">
    <source>
        <dbReference type="ARBA" id="ARBA00023145"/>
    </source>
</evidence>
<protein>
    <submittedName>
        <fullName evidence="10">Uncharacterized protein</fullName>
    </submittedName>
</protein>
<dbReference type="AlphaFoldDB" id="A0A915J921"/>
<dbReference type="InterPro" id="IPR039417">
    <property type="entry name" value="Peptidase_C1A_papain-like"/>
</dbReference>
<dbReference type="SMART" id="SM00645">
    <property type="entry name" value="Pept_C1"/>
    <property type="match status" value="1"/>
</dbReference>
<dbReference type="InterPro" id="IPR038765">
    <property type="entry name" value="Papain-like_cys_pep_sf"/>
</dbReference>
<name>A0A915J921_ROMCU</name>
<dbReference type="InterPro" id="IPR000668">
    <property type="entry name" value="Peptidase_C1A_C"/>
</dbReference>
<evidence type="ECO:0000256" key="6">
    <source>
        <dbReference type="ARBA" id="ARBA00023157"/>
    </source>
</evidence>
<evidence type="ECO:0000256" key="4">
    <source>
        <dbReference type="ARBA" id="ARBA00022807"/>
    </source>
</evidence>
<reference evidence="10" key="1">
    <citation type="submission" date="2022-11" db="UniProtKB">
        <authorList>
            <consortium name="WormBaseParasite"/>
        </authorList>
    </citation>
    <scope>IDENTIFICATION</scope>
</reference>
<keyword evidence="3" id="KW-0378">Hydrolase</keyword>
<dbReference type="PROSITE" id="PS00139">
    <property type="entry name" value="THIOL_PROTEASE_CYS"/>
    <property type="match status" value="1"/>
</dbReference>
<dbReference type="Proteomes" id="UP000887565">
    <property type="component" value="Unplaced"/>
</dbReference>